<reference evidence="2" key="1">
    <citation type="submission" date="2018-06" db="EMBL/GenBank/DDBJ databases">
        <authorList>
            <person name="Zhirakovskaya E."/>
        </authorList>
    </citation>
    <scope>NUCLEOTIDE SEQUENCE</scope>
</reference>
<organism evidence="2">
    <name type="scientific">hydrothermal vent metagenome</name>
    <dbReference type="NCBI Taxonomy" id="652676"/>
    <lineage>
        <taxon>unclassified sequences</taxon>
        <taxon>metagenomes</taxon>
        <taxon>ecological metagenomes</taxon>
    </lineage>
</organism>
<gene>
    <name evidence="2" type="ORF">MNBD_PLANCTO02-3122</name>
</gene>
<feature type="region of interest" description="Disordered" evidence="1">
    <location>
        <begin position="1"/>
        <end position="24"/>
    </location>
</feature>
<name>A0A3B1DD16_9ZZZZ</name>
<evidence type="ECO:0000313" key="2">
    <source>
        <dbReference type="EMBL" id="VAX40219.1"/>
    </source>
</evidence>
<dbReference type="EMBL" id="UOGL01000413">
    <property type="protein sequence ID" value="VAX40219.1"/>
    <property type="molecule type" value="Genomic_DNA"/>
</dbReference>
<proteinExistence type="predicted"/>
<dbReference type="AlphaFoldDB" id="A0A3B1DD16"/>
<evidence type="ECO:0000256" key="1">
    <source>
        <dbReference type="SAM" id="MobiDB-lite"/>
    </source>
</evidence>
<protein>
    <submittedName>
        <fullName evidence="2">Uncharacterized protein</fullName>
    </submittedName>
</protein>
<accession>A0A3B1DD16</accession>
<sequence>MRSLIGMSTKKKTTRKKSTQDELPICPHQIQGGKFVKILQRFMKNLRDEDTQNSNGNQKLFLDDVIIAYLLIFFNASIKSLRTIEDFSQTKQGQKHLSSAR</sequence>